<protein>
    <submittedName>
        <fullName evidence="1">Uncharacterized protein</fullName>
    </submittedName>
</protein>
<evidence type="ECO:0000313" key="2">
    <source>
        <dbReference type="Proteomes" id="UP000095767"/>
    </source>
</evidence>
<dbReference type="STRING" id="888268.A0A1E5VCT3"/>
<reference evidence="1 2" key="1">
    <citation type="submission" date="2016-09" db="EMBL/GenBank/DDBJ databases">
        <title>The draft genome of Dichanthelium oligosanthes: A C3 panicoid grass species.</title>
        <authorList>
            <person name="Studer A.J."/>
            <person name="Schnable J.C."/>
            <person name="Brutnell T.P."/>
        </authorList>
    </citation>
    <scope>NUCLEOTIDE SEQUENCE [LARGE SCALE GENOMIC DNA]</scope>
    <source>
        <strain evidence="2">cv. Kellogg 1175</strain>
        <tissue evidence="1">Leaf</tissue>
    </source>
</reference>
<gene>
    <name evidence="1" type="ORF">BAE44_0016167</name>
</gene>
<evidence type="ECO:0000313" key="1">
    <source>
        <dbReference type="EMBL" id="OEL22814.1"/>
    </source>
</evidence>
<accession>A0A1E5VCT3</accession>
<keyword evidence="2" id="KW-1185">Reference proteome</keyword>
<sequence>MASVISQSLFDRMLLHRDDAACPASEGLLHIRRLRCGRERVPWLRYHGRRGHPEARGRSVPGADVARDNARVGDGAYSWGYCFKQENDTSQDYC</sequence>
<dbReference type="AlphaFoldDB" id="A0A1E5VCT3"/>
<proteinExistence type="predicted"/>
<dbReference type="Proteomes" id="UP000095767">
    <property type="component" value="Unassembled WGS sequence"/>
</dbReference>
<name>A0A1E5VCT3_9POAL</name>
<comment type="caution">
    <text evidence="1">The sequence shown here is derived from an EMBL/GenBank/DDBJ whole genome shotgun (WGS) entry which is preliminary data.</text>
</comment>
<dbReference type="EMBL" id="LWDX02044401">
    <property type="protein sequence ID" value="OEL22814.1"/>
    <property type="molecule type" value="Genomic_DNA"/>
</dbReference>
<organism evidence="1 2">
    <name type="scientific">Dichanthelium oligosanthes</name>
    <dbReference type="NCBI Taxonomy" id="888268"/>
    <lineage>
        <taxon>Eukaryota</taxon>
        <taxon>Viridiplantae</taxon>
        <taxon>Streptophyta</taxon>
        <taxon>Embryophyta</taxon>
        <taxon>Tracheophyta</taxon>
        <taxon>Spermatophyta</taxon>
        <taxon>Magnoliopsida</taxon>
        <taxon>Liliopsida</taxon>
        <taxon>Poales</taxon>
        <taxon>Poaceae</taxon>
        <taxon>PACMAD clade</taxon>
        <taxon>Panicoideae</taxon>
        <taxon>Panicodae</taxon>
        <taxon>Paniceae</taxon>
        <taxon>Dichantheliinae</taxon>
        <taxon>Dichanthelium</taxon>
    </lineage>
</organism>